<dbReference type="InterPro" id="IPR002059">
    <property type="entry name" value="CSP_DNA-bd"/>
</dbReference>
<dbReference type="OMA" id="MIGHMAR"/>
<dbReference type="GO" id="GO:0003676">
    <property type="term" value="F:nucleic acid binding"/>
    <property type="evidence" value="ECO:0007669"/>
    <property type="project" value="InterPro"/>
</dbReference>
<dbReference type="Proteomes" id="UP000825935">
    <property type="component" value="Chromosome 31"/>
</dbReference>
<dbReference type="InterPro" id="IPR036875">
    <property type="entry name" value="Znf_CCHC_sf"/>
</dbReference>
<evidence type="ECO:0000259" key="3">
    <source>
        <dbReference type="PROSITE" id="PS50158"/>
    </source>
</evidence>
<dbReference type="PROSITE" id="PS51857">
    <property type="entry name" value="CSD_2"/>
    <property type="match status" value="1"/>
</dbReference>
<dbReference type="PANTHER" id="PTHR46565">
    <property type="entry name" value="COLD SHOCK DOMAIN PROTEIN 2"/>
    <property type="match status" value="1"/>
</dbReference>
<dbReference type="GO" id="GO:0008270">
    <property type="term" value="F:zinc ion binding"/>
    <property type="evidence" value="ECO:0007669"/>
    <property type="project" value="UniProtKB-KW"/>
</dbReference>
<proteinExistence type="predicted"/>
<dbReference type="Gene3D" id="2.40.50.140">
    <property type="entry name" value="Nucleic acid-binding proteins"/>
    <property type="match status" value="1"/>
</dbReference>
<keyword evidence="1" id="KW-0863">Zinc-finger</keyword>
<dbReference type="SUPFAM" id="SSF57756">
    <property type="entry name" value="Retrovirus zinc finger-like domains"/>
    <property type="match status" value="2"/>
</dbReference>
<feature type="domain" description="CCHC-type" evidence="3">
    <location>
        <begin position="172"/>
        <end position="187"/>
    </location>
</feature>
<dbReference type="AlphaFoldDB" id="A0A8T2QVQ9"/>
<feature type="domain" description="CCHC-type" evidence="3">
    <location>
        <begin position="216"/>
        <end position="231"/>
    </location>
</feature>
<name>A0A8T2QVQ9_CERRI</name>
<dbReference type="OrthoDB" id="1930201at2759"/>
<dbReference type="PROSITE" id="PS50158">
    <property type="entry name" value="ZF_CCHC"/>
    <property type="match status" value="2"/>
</dbReference>
<evidence type="ECO:0000256" key="2">
    <source>
        <dbReference type="SAM" id="MobiDB-lite"/>
    </source>
</evidence>
<protein>
    <submittedName>
        <fullName evidence="5">Uncharacterized protein</fullName>
    </submittedName>
</protein>
<organism evidence="5 6">
    <name type="scientific">Ceratopteris richardii</name>
    <name type="common">Triangle waterfern</name>
    <dbReference type="NCBI Taxonomy" id="49495"/>
    <lineage>
        <taxon>Eukaryota</taxon>
        <taxon>Viridiplantae</taxon>
        <taxon>Streptophyta</taxon>
        <taxon>Embryophyta</taxon>
        <taxon>Tracheophyta</taxon>
        <taxon>Polypodiopsida</taxon>
        <taxon>Polypodiidae</taxon>
        <taxon>Polypodiales</taxon>
        <taxon>Pteridineae</taxon>
        <taxon>Pteridaceae</taxon>
        <taxon>Parkerioideae</taxon>
        <taxon>Ceratopteris</taxon>
    </lineage>
</organism>
<dbReference type="Pfam" id="PF00098">
    <property type="entry name" value="zf-CCHC"/>
    <property type="match status" value="2"/>
</dbReference>
<keyword evidence="1" id="KW-0479">Metal-binding</keyword>
<gene>
    <name evidence="5" type="ORF">KP509_31G010300</name>
</gene>
<comment type="caution">
    <text evidence="5">The sequence shown here is derived from an EMBL/GenBank/DDBJ whole genome shotgun (WGS) entry which is preliminary data.</text>
</comment>
<feature type="region of interest" description="Disordered" evidence="2">
    <location>
        <begin position="1"/>
        <end position="55"/>
    </location>
</feature>
<dbReference type="InterPro" id="IPR011129">
    <property type="entry name" value="CSD"/>
</dbReference>
<dbReference type="PRINTS" id="PR00050">
    <property type="entry name" value="COLDSHOCK"/>
</dbReference>
<evidence type="ECO:0000259" key="4">
    <source>
        <dbReference type="PROSITE" id="PS51857"/>
    </source>
</evidence>
<dbReference type="PANTHER" id="PTHR46565:SF20">
    <property type="entry name" value="COLD SHOCK DOMAIN-CONTAINING PROTEIN 4"/>
    <property type="match status" value="1"/>
</dbReference>
<dbReference type="InterPro" id="IPR012340">
    <property type="entry name" value="NA-bd_OB-fold"/>
</dbReference>
<dbReference type="InterPro" id="IPR001878">
    <property type="entry name" value="Znf_CCHC"/>
</dbReference>
<dbReference type="SUPFAM" id="SSF50249">
    <property type="entry name" value="Nucleic acid-binding proteins"/>
    <property type="match status" value="1"/>
</dbReference>
<accession>A0A8T2QVQ9</accession>
<dbReference type="SMART" id="SM00357">
    <property type="entry name" value="CSP"/>
    <property type="match status" value="1"/>
</dbReference>
<evidence type="ECO:0000313" key="5">
    <source>
        <dbReference type="EMBL" id="KAH7288066.1"/>
    </source>
</evidence>
<dbReference type="Pfam" id="PF00313">
    <property type="entry name" value="CSD"/>
    <property type="match status" value="1"/>
</dbReference>
<keyword evidence="6" id="KW-1185">Reference proteome</keyword>
<evidence type="ECO:0000313" key="6">
    <source>
        <dbReference type="Proteomes" id="UP000825935"/>
    </source>
</evidence>
<dbReference type="EMBL" id="CM035436">
    <property type="protein sequence ID" value="KAH7288066.1"/>
    <property type="molecule type" value="Genomic_DNA"/>
</dbReference>
<dbReference type="Gene3D" id="4.10.60.10">
    <property type="entry name" value="Zinc finger, CCHC-type"/>
    <property type="match status" value="1"/>
</dbReference>
<dbReference type="SMART" id="SM00343">
    <property type="entry name" value="ZnF_C2HC"/>
    <property type="match status" value="2"/>
</dbReference>
<sequence>MEEQKSGATAAPALSSEQTPTKPPLPSGDASGVESGRGEDGSGPPKRKGSVKWFNSSKGYGFITPDEGENREDVFVHQTAIHAQGFRSLQQGEEVEYVGEEGEDGRWRAIEVTGPNGVYVQGASRYGSRGGRARAAAATVNVATAGVPAVVAPPPAVPAAAAPRFPRFGGVCYSCGMIGHMARDCRSAGFYAIPPPPTLAVGRGRGRPPSIFPRTCYACGGIGHLQRDCPNYVPPPS</sequence>
<feature type="domain" description="CSD" evidence="4">
    <location>
        <begin position="46"/>
        <end position="114"/>
    </location>
</feature>
<keyword evidence="1" id="KW-0862">Zinc</keyword>
<dbReference type="CDD" id="cd04458">
    <property type="entry name" value="CSP_CDS"/>
    <property type="match status" value="1"/>
</dbReference>
<evidence type="ECO:0000256" key="1">
    <source>
        <dbReference type="PROSITE-ProRule" id="PRU00047"/>
    </source>
</evidence>
<reference evidence="5" key="1">
    <citation type="submission" date="2021-08" db="EMBL/GenBank/DDBJ databases">
        <title>WGS assembly of Ceratopteris richardii.</title>
        <authorList>
            <person name="Marchant D.B."/>
            <person name="Chen G."/>
            <person name="Jenkins J."/>
            <person name="Shu S."/>
            <person name="Leebens-Mack J."/>
            <person name="Grimwood J."/>
            <person name="Schmutz J."/>
            <person name="Soltis P."/>
            <person name="Soltis D."/>
            <person name="Chen Z.-H."/>
        </authorList>
    </citation>
    <scope>NUCLEOTIDE SEQUENCE</scope>
    <source>
        <strain evidence="5">Whitten #5841</strain>
        <tissue evidence="5">Leaf</tissue>
    </source>
</reference>